<reference evidence="1 2" key="1">
    <citation type="submission" date="2020-04" db="EMBL/GenBank/DDBJ databases">
        <title>Novel Paenibacillus strain UniB2 isolated from commercial digestive syrup.</title>
        <authorList>
            <person name="Thorat V."/>
            <person name="Kirdat K."/>
            <person name="Tiwarekar B."/>
            <person name="Yadav A."/>
        </authorList>
    </citation>
    <scope>NUCLEOTIDE SEQUENCE [LARGE SCALE GENOMIC DNA]</scope>
    <source>
        <strain evidence="1 2">UniB2</strain>
    </source>
</reference>
<accession>A0A6H2H071</accession>
<sequence>MKYMTFEINGTDYKLRLGAAQIMELEKHLGGRNPLDVLMATEQGQLPSVTSTLRILHAAMVRFQASVSWRDVLDIYDGYVDNGNTYTDLLQPLIKVFEVSGFFKAAPAEESLRATQ</sequence>
<keyword evidence="2" id="KW-1185">Reference proteome</keyword>
<dbReference type="Pfam" id="PF19591">
    <property type="entry name" value="DUF6096"/>
    <property type="match status" value="1"/>
</dbReference>
<dbReference type="AlphaFoldDB" id="A0A6H2H071"/>
<organism evidence="1 2">
    <name type="scientific">Paenibacillus albicereus</name>
    <dbReference type="NCBI Taxonomy" id="2726185"/>
    <lineage>
        <taxon>Bacteria</taxon>
        <taxon>Bacillati</taxon>
        <taxon>Bacillota</taxon>
        <taxon>Bacilli</taxon>
        <taxon>Bacillales</taxon>
        <taxon>Paenibacillaceae</taxon>
        <taxon>Paenibacillus</taxon>
    </lineage>
</organism>
<name>A0A6H2H071_9BACL</name>
<dbReference type="Proteomes" id="UP000502136">
    <property type="component" value="Chromosome"/>
</dbReference>
<dbReference type="EMBL" id="CP051428">
    <property type="protein sequence ID" value="QJC53055.1"/>
    <property type="molecule type" value="Genomic_DNA"/>
</dbReference>
<evidence type="ECO:0000313" key="2">
    <source>
        <dbReference type="Proteomes" id="UP000502136"/>
    </source>
</evidence>
<dbReference type="RefSeq" id="WP_168908604.1">
    <property type="nucleotide sequence ID" value="NZ_CP051428.1"/>
</dbReference>
<gene>
    <name evidence="1" type="ORF">HGI30_16725</name>
</gene>
<dbReference type="KEGG" id="palr:HGI30_16725"/>
<proteinExistence type="predicted"/>
<protein>
    <submittedName>
        <fullName evidence="1">Uncharacterized protein</fullName>
    </submittedName>
</protein>
<evidence type="ECO:0000313" key="1">
    <source>
        <dbReference type="EMBL" id="QJC53055.1"/>
    </source>
</evidence>
<dbReference type="InterPro" id="IPR046078">
    <property type="entry name" value="DUF6096"/>
</dbReference>